<proteinExistence type="predicted"/>
<dbReference type="EMBL" id="GBXM01065225">
    <property type="protein sequence ID" value="JAH43352.1"/>
    <property type="molecule type" value="Transcribed_RNA"/>
</dbReference>
<reference evidence="1" key="2">
    <citation type="journal article" date="2015" name="Fish Shellfish Immunol.">
        <title>Early steps in the European eel (Anguilla anguilla)-Vibrio vulnificus interaction in the gills: Role of the RtxA13 toxin.</title>
        <authorList>
            <person name="Callol A."/>
            <person name="Pajuelo D."/>
            <person name="Ebbesson L."/>
            <person name="Teles M."/>
            <person name="MacKenzie S."/>
            <person name="Amaro C."/>
        </authorList>
    </citation>
    <scope>NUCLEOTIDE SEQUENCE</scope>
</reference>
<sequence>MFTVPGAREPVLAWISPDCNYLCTKSHTRPQTLIHYKRLLLKRP</sequence>
<protein>
    <submittedName>
        <fullName evidence="1">Uncharacterized protein</fullName>
    </submittedName>
</protein>
<evidence type="ECO:0000313" key="1">
    <source>
        <dbReference type="EMBL" id="JAH43352.1"/>
    </source>
</evidence>
<reference evidence="1" key="1">
    <citation type="submission" date="2014-11" db="EMBL/GenBank/DDBJ databases">
        <authorList>
            <person name="Amaro Gonzalez C."/>
        </authorList>
    </citation>
    <scope>NUCLEOTIDE SEQUENCE</scope>
</reference>
<organism evidence="1">
    <name type="scientific">Anguilla anguilla</name>
    <name type="common">European freshwater eel</name>
    <name type="synonym">Muraena anguilla</name>
    <dbReference type="NCBI Taxonomy" id="7936"/>
    <lineage>
        <taxon>Eukaryota</taxon>
        <taxon>Metazoa</taxon>
        <taxon>Chordata</taxon>
        <taxon>Craniata</taxon>
        <taxon>Vertebrata</taxon>
        <taxon>Euteleostomi</taxon>
        <taxon>Actinopterygii</taxon>
        <taxon>Neopterygii</taxon>
        <taxon>Teleostei</taxon>
        <taxon>Anguilliformes</taxon>
        <taxon>Anguillidae</taxon>
        <taxon>Anguilla</taxon>
    </lineage>
</organism>
<name>A0A0E9SQ39_ANGAN</name>
<accession>A0A0E9SQ39</accession>
<dbReference type="AlphaFoldDB" id="A0A0E9SQ39"/>